<dbReference type="Proteomes" id="UP001432062">
    <property type="component" value="Chromosome"/>
</dbReference>
<organism evidence="5 6">
    <name type="scientific">Nocardia vinacea</name>
    <dbReference type="NCBI Taxonomy" id="96468"/>
    <lineage>
        <taxon>Bacteria</taxon>
        <taxon>Bacillati</taxon>
        <taxon>Actinomycetota</taxon>
        <taxon>Actinomycetes</taxon>
        <taxon>Mycobacteriales</taxon>
        <taxon>Nocardiaceae</taxon>
        <taxon>Nocardia</taxon>
    </lineage>
</organism>
<evidence type="ECO:0000256" key="2">
    <source>
        <dbReference type="ARBA" id="ARBA00023125"/>
    </source>
</evidence>
<dbReference type="SMART" id="SM00342">
    <property type="entry name" value="HTH_ARAC"/>
    <property type="match status" value="1"/>
</dbReference>
<dbReference type="PANTHER" id="PTHR11019:SF199">
    <property type="entry name" value="HTH-TYPE TRANSCRIPTIONAL REGULATOR NIMR"/>
    <property type="match status" value="1"/>
</dbReference>
<keyword evidence="6" id="KW-1185">Reference proteome</keyword>
<gene>
    <name evidence="5" type="ORF">OG563_03895</name>
</gene>
<dbReference type="Gene3D" id="1.10.10.60">
    <property type="entry name" value="Homeodomain-like"/>
    <property type="match status" value="1"/>
</dbReference>
<sequence length="80" mass="9033">MNISERTLRRRFRSATGMIWRDFLVQARLIRAMVALAQPGVNILEVAMSVGFGSASAFSRAFRTFAGCTPVEYRHRVAVR</sequence>
<dbReference type="InterPro" id="IPR020449">
    <property type="entry name" value="Tscrpt_reg_AraC-type_HTH"/>
</dbReference>
<dbReference type="InterPro" id="IPR018060">
    <property type="entry name" value="HTH_AraC"/>
</dbReference>
<dbReference type="PRINTS" id="PR00032">
    <property type="entry name" value="HTHARAC"/>
</dbReference>
<dbReference type="InterPro" id="IPR018062">
    <property type="entry name" value="HTH_AraC-typ_CS"/>
</dbReference>
<keyword evidence="3" id="KW-0804">Transcription</keyword>
<evidence type="ECO:0000313" key="6">
    <source>
        <dbReference type="Proteomes" id="UP001432062"/>
    </source>
</evidence>
<reference evidence="5" key="1">
    <citation type="submission" date="2022-10" db="EMBL/GenBank/DDBJ databases">
        <title>The complete genomes of actinobacterial strains from the NBC collection.</title>
        <authorList>
            <person name="Joergensen T.S."/>
            <person name="Alvarez Arevalo M."/>
            <person name="Sterndorff E.B."/>
            <person name="Faurdal D."/>
            <person name="Vuksanovic O."/>
            <person name="Mourched A.-S."/>
            <person name="Charusanti P."/>
            <person name="Shaw S."/>
            <person name="Blin K."/>
            <person name="Weber T."/>
        </authorList>
    </citation>
    <scope>NUCLEOTIDE SEQUENCE</scope>
    <source>
        <strain evidence="5">NBC_01482</strain>
    </source>
</reference>
<keyword evidence="1" id="KW-0805">Transcription regulation</keyword>
<dbReference type="PROSITE" id="PS00041">
    <property type="entry name" value="HTH_ARAC_FAMILY_1"/>
    <property type="match status" value="1"/>
</dbReference>
<protein>
    <submittedName>
        <fullName evidence="5">Helix-turn-helix transcriptional regulator</fullName>
    </submittedName>
</protein>
<name>A0ABZ1YZU3_9NOCA</name>
<dbReference type="Pfam" id="PF12833">
    <property type="entry name" value="HTH_18"/>
    <property type="match status" value="1"/>
</dbReference>
<evidence type="ECO:0000259" key="4">
    <source>
        <dbReference type="PROSITE" id="PS01124"/>
    </source>
</evidence>
<dbReference type="InterPro" id="IPR009057">
    <property type="entry name" value="Homeodomain-like_sf"/>
</dbReference>
<dbReference type="EMBL" id="CP109441">
    <property type="protein sequence ID" value="WUV47392.1"/>
    <property type="molecule type" value="Genomic_DNA"/>
</dbReference>
<evidence type="ECO:0000256" key="1">
    <source>
        <dbReference type="ARBA" id="ARBA00023015"/>
    </source>
</evidence>
<keyword evidence="2" id="KW-0238">DNA-binding</keyword>
<evidence type="ECO:0000313" key="5">
    <source>
        <dbReference type="EMBL" id="WUV47392.1"/>
    </source>
</evidence>
<evidence type="ECO:0000256" key="3">
    <source>
        <dbReference type="ARBA" id="ARBA00023163"/>
    </source>
</evidence>
<dbReference type="RefSeq" id="WP_327100461.1">
    <property type="nucleotide sequence ID" value="NZ_CP109149.1"/>
</dbReference>
<dbReference type="SUPFAM" id="SSF46689">
    <property type="entry name" value="Homeodomain-like"/>
    <property type="match status" value="1"/>
</dbReference>
<dbReference type="PROSITE" id="PS01124">
    <property type="entry name" value="HTH_ARAC_FAMILY_2"/>
    <property type="match status" value="1"/>
</dbReference>
<accession>A0ABZ1YZU3</accession>
<proteinExistence type="predicted"/>
<dbReference type="PANTHER" id="PTHR11019">
    <property type="entry name" value="HTH-TYPE TRANSCRIPTIONAL REGULATOR NIMR"/>
    <property type="match status" value="1"/>
</dbReference>
<feature type="domain" description="HTH araC/xylS-type" evidence="4">
    <location>
        <begin position="1"/>
        <end position="76"/>
    </location>
</feature>